<evidence type="ECO:0000256" key="3">
    <source>
        <dbReference type="PROSITE-ProRule" id="PRU00169"/>
    </source>
</evidence>
<keyword evidence="3" id="KW-0597">Phosphoprotein</keyword>
<dbReference type="PROSITE" id="PS50930">
    <property type="entry name" value="HTH_LYTTR"/>
    <property type="match status" value="1"/>
</dbReference>
<dbReference type="EMBL" id="JAMZFW010000017">
    <property type="protein sequence ID" value="MCP1103088.1"/>
    <property type="molecule type" value="Genomic_DNA"/>
</dbReference>
<dbReference type="Gene3D" id="2.40.50.1020">
    <property type="entry name" value="LytTr DNA-binding domain"/>
    <property type="match status" value="1"/>
</dbReference>
<organism evidence="6 7">
    <name type="scientific">Aequitasia blattaphilus</name>
    <dbReference type="NCBI Taxonomy" id="2949332"/>
    <lineage>
        <taxon>Bacteria</taxon>
        <taxon>Bacillati</taxon>
        <taxon>Bacillota</taxon>
        <taxon>Clostridia</taxon>
        <taxon>Lachnospirales</taxon>
        <taxon>Lachnospiraceae</taxon>
        <taxon>Aequitasia</taxon>
    </lineage>
</organism>
<dbReference type="Pfam" id="PF00072">
    <property type="entry name" value="Response_reg"/>
    <property type="match status" value="1"/>
</dbReference>
<dbReference type="Proteomes" id="UP001523566">
    <property type="component" value="Unassembled WGS sequence"/>
</dbReference>
<feature type="domain" description="HTH LytTR-type" evidence="5">
    <location>
        <begin position="130"/>
        <end position="234"/>
    </location>
</feature>
<dbReference type="SMART" id="SM00850">
    <property type="entry name" value="LytTR"/>
    <property type="match status" value="1"/>
</dbReference>
<feature type="domain" description="Response regulatory" evidence="4">
    <location>
        <begin position="2"/>
        <end position="116"/>
    </location>
</feature>
<dbReference type="InterPro" id="IPR011006">
    <property type="entry name" value="CheY-like_superfamily"/>
</dbReference>
<evidence type="ECO:0000256" key="1">
    <source>
        <dbReference type="ARBA" id="ARBA00018672"/>
    </source>
</evidence>
<feature type="modified residue" description="4-aspartylphosphate" evidence="3">
    <location>
        <position position="53"/>
    </location>
</feature>
<reference evidence="6 7" key="1">
    <citation type="journal article" date="2022" name="Genome Biol. Evol.">
        <title>Host diet, physiology and behaviors set the stage for Lachnospiraceae cladogenesis.</title>
        <authorList>
            <person name="Vera-Ponce De Leon A."/>
            <person name="Schneider M."/>
            <person name="Jahnes B.C."/>
            <person name="Sadowski V."/>
            <person name="Camuy-Velez L.A."/>
            <person name="Duan J."/>
            <person name="Sabree Z.L."/>
        </authorList>
    </citation>
    <scope>NUCLEOTIDE SEQUENCE [LARGE SCALE GENOMIC DNA]</scope>
    <source>
        <strain evidence="6 7">PAL113</strain>
    </source>
</reference>
<proteinExistence type="predicted"/>
<dbReference type="InterPro" id="IPR046947">
    <property type="entry name" value="LytR-like"/>
</dbReference>
<dbReference type="Pfam" id="PF04397">
    <property type="entry name" value="LytTR"/>
    <property type="match status" value="1"/>
</dbReference>
<keyword evidence="7" id="KW-1185">Reference proteome</keyword>
<dbReference type="GO" id="GO:0003677">
    <property type="term" value="F:DNA binding"/>
    <property type="evidence" value="ECO:0007669"/>
    <property type="project" value="UniProtKB-KW"/>
</dbReference>
<evidence type="ECO:0000256" key="2">
    <source>
        <dbReference type="ARBA" id="ARBA00024867"/>
    </source>
</evidence>
<dbReference type="SUPFAM" id="SSF52172">
    <property type="entry name" value="CheY-like"/>
    <property type="match status" value="1"/>
</dbReference>
<dbReference type="PROSITE" id="PS50110">
    <property type="entry name" value="RESPONSE_REGULATORY"/>
    <property type="match status" value="1"/>
</dbReference>
<dbReference type="PANTHER" id="PTHR37299">
    <property type="entry name" value="TRANSCRIPTIONAL REGULATOR-RELATED"/>
    <property type="match status" value="1"/>
</dbReference>
<dbReference type="InterPro" id="IPR001789">
    <property type="entry name" value="Sig_transdc_resp-reg_receiver"/>
</dbReference>
<dbReference type="Gene3D" id="3.40.50.2300">
    <property type="match status" value="1"/>
</dbReference>
<evidence type="ECO:0000259" key="5">
    <source>
        <dbReference type="PROSITE" id="PS50930"/>
    </source>
</evidence>
<dbReference type="PANTHER" id="PTHR37299:SF1">
    <property type="entry name" value="STAGE 0 SPORULATION PROTEIN A HOMOLOG"/>
    <property type="match status" value="1"/>
</dbReference>
<keyword evidence="6" id="KW-0238">DNA-binding</keyword>
<gene>
    <name evidence="6" type="ORF">NK125_11730</name>
</gene>
<sequence>MRILIIDDEYPSRSELRFLITHYFPEIDLGEAESGKAALEKFEMERYDAAFVDIHLGDITGTILAGVLREKQPDLKIIFATAYDDYAVQAFEIGAVDYIMKPFDPERVKASINRIQTSHKDINLPGKICITLSKKKVVLDINQIAYIESRGKNCIVHAEGKEYQSVQHLGTFVERLPASIFFRPHKSYLVNLNYISEVTPWVNSALSLLLAGYPDELIPVSRNQVKRLKDIFGL</sequence>
<dbReference type="RefSeq" id="WP_262066874.1">
    <property type="nucleotide sequence ID" value="NZ_JAMXOD010000017.1"/>
</dbReference>
<evidence type="ECO:0000313" key="6">
    <source>
        <dbReference type="EMBL" id="MCP1103088.1"/>
    </source>
</evidence>
<accession>A0ABT1EB77</accession>
<dbReference type="InterPro" id="IPR007492">
    <property type="entry name" value="LytTR_DNA-bd_dom"/>
</dbReference>
<protein>
    <recommendedName>
        <fullName evidence="1">Stage 0 sporulation protein A homolog</fullName>
    </recommendedName>
</protein>
<dbReference type="SMART" id="SM00448">
    <property type="entry name" value="REC"/>
    <property type="match status" value="1"/>
</dbReference>
<name>A0ABT1EB77_9FIRM</name>
<evidence type="ECO:0000259" key="4">
    <source>
        <dbReference type="PROSITE" id="PS50110"/>
    </source>
</evidence>
<comment type="caution">
    <text evidence="6">The sequence shown here is derived from an EMBL/GenBank/DDBJ whole genome shotgun (WGS) entry which is preliminary data.</text>
</comment>
<comment type="function">
    <text evidence="2">May play the central regulatory role in sporulation. It may be an element of the effector pathway responsible for the activation of sporulation genes in response to nutritional stress. Spo0A may act in concert with spo0H (a sigma factor) to control the expression of some genes that are critical to the sporulation process.</text>
</comment>
<evidence type="ECO:0000313" key="7">
    <source>
        <dbReference type="Proteomes" id="UP001523566"/>
    </source>
</evidence>